<keyword evidence="1" id="KW-0436">Ligase</keyword>
<evidence type="ECO:0000313" key="2">
    <source>
        <dbReference type="Proteomes" id="UP001163223"/>
    </source>
</evidence>
<keyword evidence="2" id="KW-1185">Reference proteome</keyword>
<evidence type="ECO:0000313" key="1">
    <source>
        <dbReference type="EMBL" id="WAJ28674.1"/>
    </source>
</evidence>
<dbReference type="Proteomes" id="UP001163223">
    <property type="component" value="Chromosome"/>
</dbReference>
<organism evidence="1 2">
    <name type="scientific">Antarcticirhabdus aurantiaca</name>
    <dbReference type="NCBI Taxonomy" id="2606717"/>
    <lineage>
        <taxon>Bacteria</taxon>
        <taxon>Pseudomonadati</taxon>
        <taxon>Pseudomonadota</taxon>
        <taxon>Alphaproteobacteria</taxon>
        <taxon>Hyphomicrobiales</taxon>
        <taxon>Aurantimonadaceae</taxon>
        <taxon>Antarcticirhabdus</taxon>
    </lineage>
</organism>
<accession>A0ACD4NP78</accession>
<dbReference type="EMBL" id="CP113520">
    <property type="protein sequence ID" value="WAJ28674.1"/>
    <property type="molecule type" value="Genomic_DNA"/>
</dbReference>
<proteinExistence type="predicted"/>
<gene>
    <name evidence="1" type="primary">sucC</name>
    <name evidence="1" type="ORF">OXU80_28415</name>
</gene>
<reference evidence="1" key="1">
    <citation type="submission" date="2022-11" db="EMBL/GenBank/DDBJ databases">
        <title>beta-Carotene-producing bacterium, Jeongeuplla avenae sp. nov., alleviates the salt stress of Arabidopsis seedlings.</title>
        <authorList>
            <person name="Jiang L."/>
            <person name="Lee J."/>
        </authorList>
    </citation>
    <scope>NUCLEOTIDE SEQUENCE</scope>
    <source>
        <strain evidence="1">DY_R2A_6</strain>
    </source>
</reference>
<name>A0ACD4NP78_9HYPH</name>
<dbReference type="EC" id="6.2.1.5" evidence="1"/>
<sequence length="396" mass="41631">MNIHEYQAKELLKGFGAPVAKGVAITSADEAEAAARQLPGPLYVVKSQIHAGGRGKGKFKELGPDAKGGVRLAKSVEEAVAHAKEMLGNTLVTAQTGDAGKQVNRLYIEDGADIDRELYLSLLVDRSVGRVAFVVSTEGGMDIEAVAHDTPEKIVTVAIDPLTGVTEADVARISDAYGLQGAAREDGKSLFPALYKAFVEKDMSLLEVNPLIVMTDGHLRVLDAKVSFDGNALFRHEDVKALRDTTEEDAKEIEASKYDLAYVALDGDIGCMVNGAGLAMATMDIIKLYGKEPANFLDVGGGASKEKVTAAFKIITADPNVKGILVNIFGGIMRCDVIAEGVVAAVKDVGLTVPLVVRLEGTNVEKGKAILNESGLAITAADDLDDAAKKIVAAVG</sequence>
<protein>
    <submittedName>
        <fullName evidence="1">ADP-forming succinate--CoA ligase subunit beta</fullName>
        <ecNumber evidence="1">6.2.1.5</ecNumber>
    </submittedName>
</protein>